<dbReference type="GO" id="GO:0005524">
    <property type="term" value="F:ATP binding"/>
    <property type="evidence" value="ECO:0007669"/>
    <property type="project" value="UniProtKB-UniRule"/>
</dbReference>
<dbReference type="Pfam" id="PF01687">
    <property type="entry name" value="Flavokinase"/>
    <property type="match status" value="1"/>
</dbReference>
<dbReference type="InterPro" id="IPR014729">
    <property type="entry name" value="Rossmann-like_a/b/a_fold"/>
</dbReference>
<dbReference type="RefSeq" id="WP_004025067.1">
    <property type="nucleotide sequence ID" value="NZ_AWQU01000088.1"/>
</dbReference>
<dbReference type="NCBIfam" id="TIGR00083">
    <property type="entry name" value="ribF"/>
    <property type="match status" value="1"/>
</dbReference>
<keyword evidence="8 14" id="KW-0418">Kinase</keyword>
<dbReference type="EC" id="2.7.1.26" evidence="14"/>
<dbReference type="UniPathway" id="UPA00277">
    <property type="reaction ID" value="UER00407"/>
</dbReference>
<dbReference type="Pfam" id="PF06574">
    <property type="entry name" value="FAD_syn"/>
    <property type="match status" value="1"/>
</dbReference>
<evidence type="ECO:0000256" key="1">
    <source>
        <dbReference type="ARBA" id="ARBA00004726"/>
    </source>
</evidence>
<evidence type="ECO:0000256" key="8">
    <source>
        <dbReference type="ARBA" id="ARBA00022777"/>
    </source>
</evidence>
<dbReference type="PANTHER" id="PTHR22749:SF6">
    <property type="entry name" value="RIBOFLAVIN KINASE"/>
    <property type="match status" value="1"/>
</dbReference>
<dbReference type="SUPFAM" id="SSF82114">
    <property type="entry name" value="Riboflavin kinase-like"/>
    <property type="match status" value="1"/>
</dbReference>
<dbReference type="GeneID" id="96866883"/>
<comment type="caution">
    <text evidence="16">The sequence shown here is derived from an EMBL/GenBank/DDBJ whole genome shotgun (WGS) entry which is preliminary data.</text>
</comment>
<keyword evidence="4 14" id="KW-0288">FMN</keyword>
<keyword evidence="3 14" id="KW-0285">Flavoprotein</keyword>
<evidence type="ECO:0000256" key="5">
    <source>
        <dbReference type="ARBA" id="ARBA00022679"/>
    </source>
</evidence>
<evidence type="ECO:0000256" key="13">
    <source>
        <dbReference type="ARBA" id="ARBA00049494"/>
    </source>
</evidence>
<dbReference type="Gene3D" id="2.40.30.30">
    <property type="entry name" value="Riboflavin kinase-like"/>
    <property type="match status" value="1"/>
</dbReference>
<dbReference type="GO" id="GO:0003919">
    <property type="term" value="F:FMN adenylyltransferase activity"/>
    <property type="evidence" value="ECO:0007669"/>
    <property type="project" value="UniProtKB-UniRule"/>
</dbReference>
<comment type="pathway">
    <text evidence="2 14">Cofactor biosynthesis; FMN biosynthesis; FMN from riboflavin (ATP route): step 1/1.</text>
</comment>
<dbReference type="InterPro" id="IPR004821">
    <property type="entry name" value="Cyt_trans-like"/>
</dbReference>
<gene>
    <name evidence="16" type="primary">ribF</name>
    <name evidence="16" type="ORF">P271_70</name>
</gene>
<dbReference type="SMART" id="SM00904">
    <property type="entry name" value="Flavokinase"/>
    <property type="match status" value="1"/>
</dbReference>
<evidence type="ECO:0000256" key="2">
    <source>
        <dbReference type="ARBA" id="ARBA00005201"/>
    </source>
</evidence>
<dbReference type="NCBIfam" id="TIGR00125">
    <property type="entry name" value="cyt_tran_rel"/>
    <property type="match status" value="1"/>
</dbReference>
<keyword evidence="9 14" id="KW-0274">FAD</keyword>
<dbReference type="AlphaFoldDB" id="A0A084U2Q8"/>
<feature type="domain" description="Riboflavin kinase" evidence="15">
    <location>
        <begin position="155"/>
        <end position="278"/>
    </location>
</feature>
<proteinExistence type="inferred from homology"/>
<evidence type="ECO:0000256" key="7">
    <source>
        <dbReference type="ARBA" id="ARBA00022741"/>
    </source>
</evidence>
<keyword evidence="5 14" id="KW-0808">Transferase</keyword>
<evidence type="ECO:0000256" key="6">
    <source>
        <dbReference type="ARBA" id="ARBA00022695"/>
    </source>
</evidence>
<keyword evidence="17" id="KW-1185">Reference proteome</keyword>
<evidence type="ECO:0000256" key="3">
    <source>
        <dbReference type="ARBA" id="ARBA00022630"/>
    </source>
</evidence>
<dbReference type="GO" id="GO:0009398">
    <property type="term" value="P:FMN biosynthetic process"/>
    <property type="evidence" value="ECO:0007669"/>
    <property type="project" value="UniProtKB-UniRule"/>
</dbReference>
<dbReference type="UniPathway" id="UPA00276">
    <property type="reaction ID" value="UER00406"/>
</dbReference>
<dbReference type="EMBL" id="AWQU01000088">
    <property type="protein sequence ID" value="KFB07244.1"/>
    <property type="molecule type" value="Genomic_DNA"/>
</dbReference>
<dbReference type="GO" id="GO:0009231">
    <property type="term" value="P:riboflavin biosynthetic process"/>
    <property type="evidence" value="ECO:0007669"/>
    <property type="project" value="InterPro"/>
</dbReference>
<reference evidence="16 17" key="1">
    <citation type="journal article" date="2014" name="PLoS ONE">
        <title>Reduction of Hydrogen Peroxide Accumulation and Toxicity by a Catalase from Mycoplasma iowae.</title>
        <authorList>
            <person name="Pritchard R.E."/>
            <person name="Prassinos A.J."/>
            <person name="Osborne J.D."/>
            <person name="Raviv Z."/>
            <person name="Balish M.F."/>
        </authorList>
    </citation>
    <scope>NUCLEOTIDE SEQUENCE [LARGE SCALE GENOMIC DNA]</scope>
    <source>
        <strain evidence="16 17">DK-CPA</strain>
    </source>
</reference>
<dbReference type="EC" id="2.7.7.2" evidence="14"/>
<dbReference type="InterPro" id="IPR015865">
    <property type="entry name" value="Riboflavin_kinase_bac/euk"/>
</dbReference>
<evidence type="ECO:0000259" key="15">
    <source>
        <dbReference type="SMART" id="SM00904"/>
    </source>
</evidence>
<keyword evidence="7 14" id="KW-0547">Nucleotide-binding</keyword>
<dbReference type="InterPro" id="IPR023468">
    <property type="entry name" value="Riboflavin_kinase"/>
</dbReference>
<dbReference type="PIRSF" id="PIRSF004491">
    <property type="entry name" value="FAD_Synth"/>
    <property type="match status" value="1"/>
</dbReference>
<accession>A0A084U2Q8</accession>
<organism evidence="16 17">
    <name type="scientific">Malacoplasma iowae DK-CPA</name>
    <dbReference type="NCBI Taxonomy" id="1394179"/>
    <lineage>
        <taxon>Bacteria</taxon>
        <taxon>Bacillati</taxon>
        <taxon>Mycoplasmatota</taxon>
        <taxon>Mycoplasmoidales</taxon>
        <taxon>Mycoplasmoidaceae</taxon>
        <taxon>Malacoplasma</taxon>
    </lineage>
</organism>
<comment type="catalytic activity">
    <reaction evidence="13 14">
        <text>FMN + ATP + H(+) = FAD + diphosphate</text>
        <dbReference type="Rhea" id="RHEA:17237"/>
        <dbReference type="ChEBI" id="CHEBI:15378"/>
        <dbReference type="ChEBI" id="CHEBI:30616"/>
        <dbReference type="ChEBI" id="CHEBI:33019"/>
        <dbReference type="ChEBI" id="CHEBI:57692"/>
        <dbReference type="ChEBI" id="CHEBI:58210"/>
        <dbReference type="EC" id="2.7.7.2"/>
    </reaction>
</comment>
<evidence type="ECO:0000256" key="10">
    <source>
        <dbReference type="ARBA" id="ARBA00022840"/>
    </source>
</evidence>
<evidence type="ECO:0000256" key="9">
    <source>
        <dbReference type="ARBA" id="ARBA00022827"/>
    </source>
</evidence>
<keyword evidence="11" id="KW-0511">Multifunctional enzyme</keyword>
<dbReference type="InterPro" id="IPR023465">
    <property type="entry name" value="Riboflavin_kinase_dom_sf"/>
</dbReference>
<comment type="similarity">
    <text evidence="14">Belongs to the ribF family.</text>
</comment>
<evidence type="ECO:0000256" key="11">
    <source>
        <dbReference type="ARBA" id="ARBA00023268"/>
    </source>
</evidence>
<dbReference type="Proteomes" id="UP000028523">
    <property type="component" value="Unassembled WGS sequence"/>
</dbReference>
<name>A0A084U2Q8_MALIO</name>
<comment type="catalytic activity">
    <reaction evidence="12 14">
        <text>riboflavin + ATP = FMN + ADP + H(+)</text>
        <dbReference type="Rhea" id="RHEA:14357"/>
        <dbReference type="ChEBI" id="CHEBI:15378"/>
        <dbReference type="ChEBI" id="CHEBI:30616"/>
        <dbReference type="ChEBI" id="CHEBI:57986"/>
        <dbReference type="ChEBI" id="CHEBI:58210"/>
        <dbReference type="ChEBI" id="CHEBI:456216"/>
        <dbReference type="EC" id="2.7.1.26"/>
    </reaction>
</comment>
<protein>
    <recommendedName>
        <fullName evidence="14">Riboflavin biosynthesis protein</fullName>
    </recommendedName>
    <domain>
        <recommendedName>
            <fullName evidence="14">Riboflavin kinase</fullName>
            <ecNumber evidence="14">2.7.1.26</ecNumber>
        </recommendedName>
        <alternativeName>
            <fullName evidence="14">Flavokinase</fullName>
        </alternativeName>
    </domain>
    <domain>
        <recommendedName>
            <fullName evidence="14">FMN adenylyltransferase</fullName>
            <ecNumber evidence="14">2.7.7.2</ecNumber>
        </recommendedName>
        <alternativeName>
            <fullName evidence="14">FAD pyrophosphorylase</fullName>
        </alternativeName>
        <alternativeName>
            <fullName evidence="14">FAD synthase</fullName>
        </alternativeName>
    </domain>
</protein>
<dbReference type="PANTHER" id="PTHR22749">
    <property type="entry name" value="RIBOFLAVIN KINASE/FMN ADENYLYLTRANSFERASE"/>
    <property type="match status" value="1"/>
</dbReference>
<keyword evidence="6 14" id="KW-0548">Nucleotidyltransferase</keyword>
<dbReference type="Gene3D" id="3.40.50.620">
    <property type="entry name" value="HUPs"/>
    <property type="match status" value="1"/>
</dbReference>
<dbReference type="InterPro" id="IPR002606">
    <property type="entry name" value="Riboflavin_kinase_bac"/>
</dbReference>
<evidence type="ECO:0000313" key="17">
    <source>
        <dbReference type="Proteomes" id="UP000028523"/>
    </source>
</evidence>
<sequence length="280" mass="32814">MKIVNLNNLTTNYEVDNLIIGHFNIIHNGHLKLINKHKNFSFLIFQNNPSKSYNMYSLDERIENLKQFKPEFIFYFDILEDNCDAIEFIEKYLKKINIKNIIVGSDYRFGKNKTGDVNLLKKYFNVDCINNDEVISTHKILSLIENGEIEKANKLSAFNFYYYGEVIHGKKIGTKNFFPTANMVQNKTIKIKAGSYVSKTLVDKKWYSSISFVGIPKTVESSLEVVETYIFNFSENIYGKKIKVELLKFIRENQKFNSFEELLKNIQNDLQIAKNFFHIN</sequence>
<comment type="pathway">
    <text evidence="1 14">Cofactor biosynthesis; FAD biosynthesis; FAD from FMN: step 1/1.</text>
</comment>
<evidence type="ECO:0000256" key="14">
    <source>
        <dbReference type="PIRNR" id="PIRNR004491"/>
    </source>
</evidence>
<dbReference type="GO" id="GO:0008531">
    <property type="term" value="F:riboflavin kinase activity"/>
    <property type="evidence" value="ECO:0007669"/>
    <property type="project" value="UniProtKB-UniRule"/>
</dbReference>
<dbReference type="SUPFAM" id="SSF52374">
    <property type="entry name" value="Nucleotidylyl transferase"/>
    <property type="match status" value="1"/>
</dbReference>
<evidence type="ECO:0000256" key="12">
    <source>
        <dbReference type="ARBA" id="ARBA00047880"/>
    </source>
</evidence>
<dbReference type="InterPro" id="IPR015864">
    <property type="entry name" value="FAD_synthase"/>
</dbReference>
<evidence type="ECO:0000313" key="16">
    <source>
        <dbReference type="EMBL" id="KFB07244.1"/>
    </source>
</evidence>
<dbReference type="GO" id="GO:0006747">
    <property type="term" value="P:FAD biosynthetic process"/>
    <property type="evidence" value="ECO:0007669"/>
    <property type="project" value="UniProtKB-UniRule"/>
</dbReference>
<evidence type="ECO:0000256" key="4">
    <source>
        <dbReference type="ARBA" id="ARBA00022643"/>
    </source>
</evidence>
<keyword evidence="10 14" id="KW-0067">ATP-binding</keyword>